<evidence type="ECO:0000259" key="11">
    <source>
        <dbReference type="Pfam" id="PF00108"/>
    </source>
</evidence>
<evidence type="ECO:0000313" key="14">
    <source>
        <dbReference type="Proteomes" id="UP000198916"/>
    </source>
</evidence>
<dbReference type="InterPro" id="IPR002155">
    <property type="entry name" value="Thiolase"/>
</dbReference>
<dbReference type="STRING" id="332977.SAMN05421740_102711"/>
<comment type="similarity">
    <text evidence="1 10">Belongs to the thiolase-like superfamily. Thiolase family.</text>
</comment>
<dbReference type="RefSeq" id="WP_090604112.1">
    <property type="nucleotide sequence ID" value="NZ_FNZR01000002.1"/>
</dbReference>
<protein>
    <recommendedName>
        <fullName evidence="3">acetyl-CoA C-acetyltransferase</fullName>
        <ecNumber evidence="3">2.3.1.9</ecNumber>
    </recommendedName>
</protein>
<evidence type="ECO:0000256" key="4">
    <source>
        <dbReference type="ARBA" id="ARBA00022679"/>
    </source>
</evidence>
<dbReference type="FunFam" id="3.40.47.10:FF:000007">
    <property type="entry name" value="acetyl-CoA acetyltransferase, mitochondrial"/>
    <property type="match status" value="1"/>
</dbReference>
<keyword evidence="14" id="KW-1185">Reference proteome</keyword>
<dbReference type="Gene3D" id="3.40.47.10">
    <property type="match status" value="1"/>
</dbReference>
<accession>A0A1H7JXD4</accession>
<proteinExistence type="inferred from homology"/>
<organism evidence="13 14">
    <name type="scientific">Parapedobacter koreensis</name>
    <dbReference type="NCBI Taxonomy" id="332977"/>
    <lineage>
        <taxon>Bacteria</taxon>
        <taxon>Pseudomonadati</taxon>
        <taxon>Bacteroidota</taxon>
        <taxon>Sphingobacteriia</taxon>
        <taxon>Sphingobacteriales</taxon>
        <taxon>Sphingobacteriaceae</taxon>
        <taxon>Parapedobacter</taxon>
    </lineage>
</organism>
<dbReference type="Pfam" id="PF02803">
    <property type="entry name" value="Thiolase_C"/>
    <property type="match status" value="1"/>
</dbReference>
<dbReference type="PANTHER" id="PTHR18919">
    <property type="entry name" value="ACETYL-COA C-ACYLTRANSFERASE"/>
    <property type="match status" value="1"/>
</dbReference>
<dbReference type="InterPro" id="IPR020616">
    <property type="entry name" value="Thiolase_N"/>
</dbReference>
<sequence length="393" mass="40637">MQDVYIVSAVRTPIGSFGGGLSALSATQLGGAAIKAAVQHAGLSVAHIQEAYIGNVLSAGLGQAPATQAAKAAGLPDIPATTVNKVCASGAKSIMLAAQSIALGFNDIVVAGGMESMSNVPYYLDKARTGYRLGHGQLTDGLVKDGLWDVYNDFHMGLAAELCASTCRISREEQDAYAIESYKRAQAAQAAGKFKDEIIPIEVPGRKGEVVLVAEDEEIHTAVFDKMPLLKPVFKKEGTVTAANASTLNDGAAALVLVSEAKLSELNLRPLARIRGYADAQQAPEWFTTAPSKAIPRALQHAGIGAADVDFYEINEAFSVVSIANNRELGLSTDRVNVNGGAVALGHPLGASGARIVVTLLSVLAQNDGRIGVAGICNGGGGASALVVERMES</sequence>
<evidence type="ECO:0000256" key="6">
    <source>
        <dbReference type="ARBA" id="ARBA00022946"/>
    </source>
</evidence>
<dbReference type="InterPro" id="IPR020617">
    <property type="entry name" value="Thiolase_C"/>
</dbReference>
<dbReference type="InterPro" id="IPR020610">
    <property type="entry name" value="Thiolase_AS"/>
</dbReference>
<dbReference type="Pfam" id="PF00108">
    <property type="entry name" value="Thiolase_N"/>
    <property type="match status" value="1"/>
</dbReference>
<evidence type="ECO:0000256" key="3">
    <source>
        <dbReference type="ARBA" id="ARBA00012705"/>
    </source>
</evidence>
<feature type="active site" description="Proton acceptor" evidence="9">
    <location>
        <position position="377"/>
    </location>
</feature>
<keyword evidence="4 10" id="KW-0808">Transferase</keyword>
<gene>
    <name evidence="13" type="ORF">SAMN05421740_102711</name>
</gene>
<evidence type="ECO:0000259" key="12">
    <source>
        <dbReference type="Pfam" id="PF02803"/>
    </source>
</evidence>
<dbReference type="GO" id="GO:0046872">
    <property type="term" value="F:metal ion binding"/>
    <property type="evidence" value="ECO:0007669"/>
    <property type="project" value="UniProtKB-KW"/>
</dbReference>
<reference evidence="14" key="1">
    <citation type="submission" date="2016-10" db="EMBL/GenBank/DDBJ databases">
        <authorList>
            <person name="Varghese N."/>
            <person name="Submissions S."/>
        </authorList>
    </citation>
    <scope>NUCLEOTIDE SEQUENCE [LARGE SCALE GENOMIC DNA]</scope>
    <source>
        <strain evidence="14">Jip14</strain>
    </source>
</reference>
<dbReference type="AlphaFoldDB" id="A0A1H7JXD4"/>
<dbReference type="Proteomes" id="UP000198916">
    <property type="component" value="Unassembled WGS sequence"/>
</dbReference>
<feature type="active site" description="Acyl-thioester intermediate" evidence="9">
    <location>
        <position position="87"/>
    </location>
</feature>
<dbReference type="NCBIfam" id="TIGR01930">
    <property type="entry name" value="AcCoA-C-Actrans"/>
    <property type="match status" value="1"/>
</dbReference>
<evidence type="ECO:0000313" key="13">
    <source>
        <dbReference type="EMBL" id="SEK79361.1"/>
    </source>
</evidence>
<evidence type="ECO:0000256" key="7">
    <source>
        <dbReference type="ARBA" id="ARBA00022958"/>
    </source>
</evidence>
<name>A0A1H7JXD4_9SPHI</name>
<evidence type="ECO:0000256" key="1">
    <source>
        <dbReference type="ARBA" id="ARBA00010982"/>
    </source>
</evidence>
<dbReference type="InterPro" id="IPR016039">
    <property type="entry name" value="Thiolase-like"/>
</dbReference>
<dbReference type="InterPro" id="IPR020613">
    <property type="entry name" value="Thiolase_CS"/>
</dbReference>
<dbReference type="PROSITE" id="PS00737">
    <property type="entry name" value="THIOLASE_2"/>
    <property type="match status" value="1"/>
</dbReference>
<dbReference type="SUPFAM" id="SSF53901">
    <property type="entry name" value="Thiolase-like"/>
    <property type="match status" value="2"/>
</dbReference>
<keyword evidence="8 10" id="KW-0012">Acyltransferase</keyword>
<evidence type="ECO:0000256" key="10">
    <source>
        <dbReference type="RuleBase" id="RU003557"/>
    </source>
</evidence>
<feature type="active site" description="Proton acceptor" evidence="9">
    <location>
        <position position="347"/>
    </location>
</feature>
<dbReference type="EMBL" id="FNZR01000002">
    <property type="protein sequence ID" value="SEK79361.1"/>
    <property type="molecule type" value="Genomic_DNA"/>
</dbReference>
<dbReference type="PANTHER" id="PTHR18919:SF156">
    <property type="entry name" value="ACETYL-COA ACETYLTRANSFERASE, MITOCHONDRIAL"/>
    <property type="match status" value="1"/>
</dbReference>
<dbReference type="EC" id="2.3.1.9" evidence="3"/>
<feature type="domain" description="Thiolase C-terminal" evidence="12">
    <location>
        <begin position="269"/>
        <end position="390"/>
    </location>
</feature>
<dbReference type="GO" id="GO:0003985">
    <property type="term" value="F:acetyl-CoA C-acetyltransferase activity"/>
    <property type="evidence" value="ECO:0007669"/>
    <property type="project" value="UniProtKB-EC"/>
</dbReference>
<evidence type="ECO:0000256" key="8">
    <source>
        <dbReference type="ARBA" id="ARBA00023315"/>
    </source>
</evidence>
<evidence type="ECO:0000256" key="2">
    <source>
        <dbReference type="ARBA" id="ARBA00011881"/>
    </source>
</evidence>
<keyword evidence="7" id="KW-0630">Potassium</keyword>
<dbReference type="PROSITE" id="PS00099">
    <property type="entry name" value="THIOLASE_3"/>
    <property type="match status" value="1"/>
</dbReference>
<comment type="subunit">
    <text evidence="2">Homotetramer.</text>
</comment>
<feature type="domain" description="Thiolase N-terminal" evidence="11">
    <location>
        <begin position="4"/>
        <end position="260"/>
    </location>
</feature>
<keyword evidence="5" id="KW-0479">Metal-binding</keyword>
<dbReference type="GO" id="GO:0006635">
    <property type="term" value="P:fatty acid beta-oxidation"/>
    <property type="evidence" value="ECO:0007669"/>
    <property type="project" value="TreeGrafter"/>
</dbReference>
<evidence type="ECO:0000256" key="9">
    <source>
        <dbReference type="PIRSR" id="PIRSR000429-1"/>
    </source>
</evidence>
<evidence type="ECO:0000256" key="5">
    <source>
        <dbReference type="ARBA" id="ARBA00022723"/>
    </source>
</evidence>
<dbReference type="OrthoDB" id="9764892at2"/>
<dbReference type="CDD" id="cd00751">
    <property type="entry name" value="thiolase"/>
    <property type="match status" value="1"/>
</dbReference>
<dbReference type="PIRSF" id="PIRSF000429">
    <property type="entry name" value="Ac-CoA_Ac_transf"/>
    <property type="match status" value="1"/>
</dbReference>
<keyword evidence="6" id="KW-0809">Transit peptide</keyword>